<evidence type="ECO:0000256" key="8">
    <source>
        <dbReference type="ARBA" id="ARBA00023211"/>
    </source>
</evidence>
<evidence type="ECO:0000313" key="12">
    <source>
        <dbReference type="Proteomes" id="UP000324575"/>
    </source>
</evidence>
<dbReference type="Gene3D" id="1.20.120.920">
    <property type="entry name" value="CRISPR-associated endonuclease Cas1, C-terminal domain"/>
    <property type="match status" value="1"/>
</dbReference>
<name>A0A5M8NZ42_9BACT</name>
<evidence type="ECO:0000256" key="6">
    <source>
        <dbReference type="ARBA" id="ARBA00023118"/>
    </source>
</evidence>
<proteinExistence type="inferred from homology"/>
<comment type="cofactor">
    <cofactor evidence="10">
        <name>Mg(2+)</name>
        <dbReference type="ChEBI" id="CHEBI:18420"/>
    </cofactor>
    <cofactor evidence="10">
        <name>Mn(2+)</name>
        <dbReference type="ChEBI" id="CHEBI:29035"/>
    </cofactor>
</comment>
<comment type="subunit">
    <text evidence="9 10">Homodimer, forms a heterotetramer with a Cas2 homodimer.</text>
</comment>
<dbReference type="GO" id="GO:0043571">
    <property type="term" value="P:maintenance of CRISPR repeat elements"/>
    <property type="evidence" value="ECO:0007669"/>
    <property type="project" value="UniProtKB-UniRule"/>
</dbReference>
<evidence type="ECO:0000256" key="10">
    <source>
        <dbReference type="HAMAP-Rule" id="MF_01470"/>
    </source>
</evidence>
<feature type="binding site" evidence="10">
    <location>
        <position position="228"/>
    </location>
    <ligand>
        <name>Mn(2+)</name>
        <dbReference type="ChEBI" id="CHEBI:29035"/>
    </ligand>
</feature>
<organism evidence="11 12">
    <name type="scientific">Candidatus Ordinivivax streblomastigis</name>
    <dbReference type="NCBI Taxonomy" id="2540710"/>
    <lineage>
        <taxon>Bacteria</taxon>
        <taxon>Pseudomonadati</taxon>
        <taxon>Bacteroidota</taxon>
        <taxon>Bacteroidia</taxon>
        <taxon>Bacteroidales</taxon>
        <taxon>Candidatus Ordinivivax</taxon>
    </lineage>
</organism>
<evidence type="ECO:0000256" key="2">
    <source>
        <dbReference type="ARBA" id="ARBA00022723"/>
    </source>
</evidence>
<dbReference type="GO" id="GO:0051607">
    <property type="term" value="P:defense response to virus"/>
    <property type="evidence" value="ECO:0007669"/>
    <property type="project" value="UniProtKB-UniRule"/>
</dbReference>
<evidence type="ECO:0000256" key="3">
    <source>
        <dbReference type="ARBA" id="ARBA00022759"/>
    </source>
</evidence>
<dbReference type="AlphaFoldDB" id="A0A5M8NZ42"/>
<evidence type="ECO:0000256" key="5">
    <source>
        <dbReference type="ARBA" id="ARBA00022842"/>
    </source>
</evidence>
<dbReference type="HAMAP" id="MF_01470">
    <property type="entry name" value="Cas1"/>
    <property type="match status" value="1"/>
</dbReference>
<dbReference type="EMBL" id="SNRX01000019">
    <property type="protein sequence ID" value="KAA6301406.1"/>
    <property type="molecule type" value="Genomic_DNA"/>
</dbReference>
<dbReference type="InterPro" id="IPR042206">
    <property type="entry name" value="CRISPR-assoc_Cas1_C"/>
</dbReference>
<evidence type="ECO:0000256" key="9">
    <source>
        <dbReference type="ARBA" id="ARBA00038592"/>
    </source>
</evidence>
<keyword evidence="8 10" id="KW-0464">Manganese</keyword>
<dbReference type="NCBIfam" id="TIGR03639">
    <property type="entry name" value="cas1_NMENI"/>
    <property type="match status" value="1"/>
</dbReference>
<dbReference type="InterPro" id="IPR050646">
    <property type="entry name" value="Cas1"/>
</dbReference>
<dbReference type="GO" id="GO:0003677">
    <property type="term" value="F:DNA binding"/>
    <property type="evidence" value="ECO:0007669"/>
    <property type="project" value="UniProtKB-KW"/>
</dbReference>
<comment type="caution">
    <text evidence="11">The sequence shown here is derived from an EMBL/GenBank/DDBJ whole genome shotgun (WGS) entry which is preliminary data.</text>
</comment>
<keyword evidence="1 10" id="KW-0540">Nuclease</keyword>
<feature type="binding site" evidence="10">
    <location>
        <position position="243"/>
    </location>
    <ligand>
        <name>Mn(2+)</name>
        <dbReference type="ChEBI" id="CHEBI:29035"/>
    </ligand>
</feature>
<evidence type="ECO:0000313" key="11">
    <source>
        <dbReference type="EMBL" id="KAA6301406.1"/>
    </source>
</evidence>
<evidence type="ECO:0000256" key="1">
    <source>
        <dbReference type="ARBA" id="ARBA00022722"/>
    </source>
</evidence>
<keyword evidence="4 10" id="KW-0378">Hydrolase</keyword>
<keyword evidence="6 10" id="KW-0051">Antiviral defense</keyword>
<dbReference type="PANTHER" id="PTHR34353:SF2">
    <property type="entry name" value="CRISPR-ASSOCIATED ENDONUCLEASE CAS1 1"/>
    <property type="match status" value="1"/>
</dbReference>
<dbReference type="InterPro" id="IPR019855">
    <property type="entry name" value="CRISPR-assoc_Cas1_NMENI"/>
</dbReference>
<dbReference type="Proteomes" id="UP000324575">
    <property type="component" value="Unassembled WGS sequence"/>
</dbReference>
<keyword evidence="7 10" id="KW-0238">DNA-binding</keyword>
<gene>
    <name evidence="10" type="primary">cas1</name>
    <name evidence="11" type="ORF">EZS26_002393</name>
</gene>
<evidence type="ECO:0000256" key="4">
    <source>
        <dbReference type="ARBA" id="ARBA00022801"/>
    </source>
</evidence>
<dbReference type="Pfam" id="PF01867">
    <property type="entry name" value="Cas_Cas1"/>
    <property type="match status" value="1"/>
</dbReference>
<comment type="function">
    <text evidence="10">CRISPR (clustered regularly interspaced short palindromic repeat), is an adaptive immune system that provides protection against mobile genetic elements (viruses, transposable elements and conjugative plasmids). CRISPR clusters contain spacers, sequences complementary to antecedent mobile elements, and target invading nucleic acids. CRISPR clusters are transcribed and processed into CRISPR RNA (crRNA). Acts as a dsDNA endonuclease. Involved in the integration of spacer DNA into the CRISPR cassette.</text>
</comment>
<dbReference type="EC" id="3.1.-.-" evidence="10"/>
<reference evidence="11 12" key="1">
    <citation type="submission" date="2019-03" db="EMBL/GenBank/DDBJ databases">
        <title>Single cell metagenomics reveals metabolic interactions within the superorganism composed of flagellate Streblomastix strix and complex community of Bacteroidetes bacteria on its surface.</title>
        <authorList>
            <person name="Treitli S.C."/>
            <person name="Kolisko M."/>
            <person name="Husnik F."/>
            <person name="Keeling P."/>
            <person name="Hampl V."/>
        </authorList>
    </citation>
    <scope>NUCLEOTIDE SEQUENCE [LARGE SCALE GENOMIC DNA]</scope>
    <source>
        <strain evidence="11">St1</strain>
    </source>
</reference>
<comment type="similarity">
    <text evidence="10">Belongs to the CRISPR-associated endonuclease Cas1 family.</text>
</comment>
<feature type="binding site" evidence="10">
    <location>
        <position position="169"/>
    </location>
    <ligand>
        <name>Mn(2+)</name>
        <dbReference type="ChEBI" id="CHEBI:29035"/>
    </ligand>
</feature>
<keyword evidence="5 10" id="KW-0460">Magnesium</keyword>
<sequence length="330" mass="36939">MIKKTLYFENPAYLSMKDKQLIAKLPEVEKNDSLPESFKSGSIKTIPIEDIGVVILDNKQITITHGLIEALLANNCALITCGSNRMPVGLQLPLDGNTVQSERFQAQIDVSLPLKKQLWQQTIQSKITNQAYVLDKCRNGGIQKCSNVPVGNMLAWVGQVKSGDSDNLEGRAAAYYWKNLFSSIEDFTRGREGVPPNNLLNYGYAILRAVIARSLVASGLLPTFGIHHHNRYNAYCLADDIMEPYRPFVDKLVVEIFNEEMTKCRNVEINPLEFELTKDIKAKLLQIPVLDVIVNDKRSPLMVAAGQTTASLAKCYLGEMRRIAYPSFEN</sequence>
<dbReference type="GO" id="GO:0004520">
    <property type="term" value="F:DNA endonuclease activity"/>
    <property type="evidence" value="ECO:0007669"/>
    <property type="project" value="InterPro"/>
</dbReference>
<dbReference type="GO" id="GO:0016787">
    <property type="term" value="F:hydrolase activity"/>
    <property type="evidence" value="ECO:0007669"/>
    <property type="project" value="UniProtKB-KW"/>
</dbReference>
<keyword evidence="2 10" id="KW-0479">Metal-binding</keyword>
<dbReference type="PANTHER" id="PTHR34353">
    <property type="entry name" value="CRISPR-ASSOCIATED ENDONUCLEASE CAS1 1"/>
    <property type="match status" value="1"/>
</dbReference>
<dbReference type="NCBIfam" id="TIGR00287">
    <property type="entry name" value="cas1"/>
    <property type="match status" value="1"/>
</dbReference>
<protein>
    <recommendedName>
        <fullName evidence="10">CRISPR-associated endonuclease Cas1</fullName>
        <ecNumber evidence="10">3.1.-.-</ecNumber>
    </recommendedName>
</protein>
<evidence type="ECO:0000256" key="7">
    <source>
        <dbReference type="ARBA" id="ARBA00023125"/>
    </source>
</evidence>
<dbReference type="InterPro" id="IPR002729">
    <property type="entry name" value="CRISPR-assoc_Cas1"/>
</dbReference>
<dbReference type="GO" id="GO:0046872">
    <property type="term" value="F:metal ion binding"/>
    <property type="evidence" value="ECO:0007669"/>
    <property type="project" value="UniProtKB-UniRule"/>
</dbReference>
<keyword evidence="3 10" id="KW-0255">Endonuclease</keyword>
<accession>A0A5M8NZ42</accession>